<evidence type="ECO:0000256" key="8">
    <source>
        <dbReference type="ARBA" id="ARBA00022989"/>
    </source>
</evidence>
<dbReference type="Gene3D" id="3.40.50.300">
    <property type="entry name" value="P-loop containing nucleotide triphosphate hydrolases"/>
    <property type="match status" value="2"/>
</dbReference>
<dbReference type="Gene3D" id="1.20.1560.10">
    <property type="entry name" value="ABC transporter type 1, transmembrane domain"/>
    <property type="match status" value="2"/>
</dbReference>
<accession>A0A9W2YZB6</accession>
<evidence type="ECO:0000256" key="2">
    <source>
        <dbReference type="ARBA" id="ARBA00009726"/>
    </source>
</evidence>
<feature type="region of interest" description="Disordered" evidence="11">
    <location>
        <begin position="1"/>
        <end position="20"/>
    </location>
</feature>
<feature type="transmembrane region" description="Helical" evidence="12">
    <location>
        <begin position="293"/>
        <end position="314"/>
    </location>
</feature>
<dbReference type="GO" id="GO:0012505">
    <property type="term" value="C:endomembrane system"/>
    <property type="evidence" value="ECO:0007669"/>
    <property type="project" value="UniProtKB-SubCell"/>
</dbReference>
<feature type="transmembrane region" description="Helical" evidence="12">
    <location>
        <begin position="320"/>
        <end position="339"/>
    </location>
</feature>
<feature type="transmembrane region" description="Helical" evidence="12">
    <location>
        <begin position="220"/>
        <end position="244"/>
    </location>
</feature>
<name>A0A9W2YZB6_BIOGL</name>
<evidence type="ECO:0000256" key="6">
    <source>
        <dbReference type="ARBA" id="ARBA00022741"/>
    </source>
</evidence>
<feature type="transmembrane region" description="Helical" evidence="12">
    <location>
        <begin position="181"/>
        <end position="208"/>
    </location>
</feature>
<evidence type="ECO:0000259" key="13">
    <source>
        <dbReference type="PROSITE" id="PS50893"/>
    </source>
</evidence>
<feature type="domain" description="ABC transporter" evidence="13">
    <location>
        <begin position="1194"/>
        <end position="1428"/>
    </location>
</feature>
<keyword evidence="15" id="KW-1185">Reference proteome</keyword>
<proteinExistence type="inferred from homology"/>
<evidence type="ECO:0000313" key="15">
    <source>
        <dbReference type="Proteomes" id="UP001165740"/>
    </source>
</evidence>
<evidence type="ECO:0000256" key="10">
    <source>
        <dbReference type="ARBA" id="ARBA00023180"/>
    </source>
</evidence>
<protein>
    <submittedName>
        <fullName evidence="16 17">ATP-binding cassette sub-family C member 5-like isoform X1</fullName>
    </submittedName>
</protein>
<dbReference type="PROSITE" id="PS50929">
    <property type="entry name" value="ABC_TM1F"/>
    <property type="match status" value="2"/>
</dbReference>
<comment type="similarity">
    <text evidence="2">Belongs to the ABC transporter superfamily. ABCC family. Conjugate transporter (TC 3.A.1.208) subfamily.</text>
</comment>
<dbReference type="GeneID" id="106055692"/>
<dbReference type="SUPFAM" id="SSF90123">
    <property type="entry name" value="ABC transporter transmembrane region"/>
    <property type="match status" value="2"/>
</dbReference>
<feature type="transmembrane region" description="Helical" evidence="12">
    <location>
        <begin position="1105"/>
        <end position="1122"/>
    </location>
</feature>
<feature type="compositionally biased region" description="Basic and acidic residues" evidence="11">
    <location>
        <begin position="11"/>
        <end position="20"/>
    </location>
</feature>
<dbReference type="Proteomes" id="UP001165740">
    <property type="component" value="Chromosome 15"/>
</dbReference>
<dbReference type="InterPro" id="IPR003439">
    <property type="entry name" value="ABC_transporter-like_ATP-bd"/>
</dbReference>
<dbReference type="CDD" id="cd18592">
    <property type="entry name" value="ABC_6TM_MRP5_8_9_D1"/>
    <property type="match status" value="1"/>
</dbReference>
<keyword evidence="10" id="KW-0325">Glycoprotein</keyword>
<organism evidence="15 18">
    <name type="scientific">Biomphalaria glabrata</name>
    <name type="common">Bloodfluke planorb</name>
    <name type="synonym">Freshwater snail</name>
    <dbReference type="NCBI Taxonomy" id="6526"/>
    <lineage>
        <taxon>Eukaryota</taxon>
        <taxon>Metazoa</taxon>
        <taxon>Spiralia</taxon>
        <taxon>Lophotrochozoa</taxon>
        <taxon>Mollusca</taxon>
        <taxon>Gastropoda</taxon>
        <taxon>Heterobranchia</taxon>
        <taxon>Euthyneura</taxon>
        <taxon>Panpulmonata</taxon>
        <taxon>Hygrophila</taxon>
        <taxon>Lymnaeoidea</taxon>
        <taxon>Planorbidae</taxon>
        <taxon>Biomphalaria</taxon>
    </lineage>
</organism>
<feature type="domain" description="ABC transporter" evidence="13">
    <location>
        <begin position="526"/>
        <end position="767"/>
    </location>
</feature>
<dbReference type="InterPro" id="IPR050173">
    <property type="entry name" value="ABC_transporter_C-like"/>
</dbReference>
<feature type="transmembrane region" description="Helical" evidence="12">
    <location>
        <begin position="1128"/>
        <end position="1148"/>
    </location>
</feature>
<evidence type="ECO:0000256" key="12">
    <source>
        <dbReference type="SAM" id="Phobius"/>
    </source>
</evidence>
<dbReference type="PANTHER" id="PTHR24223:SF447">
    <property type="entry name" value="MULTIDRUG RESISTANCE-ASSOCIATED PROTEIN 5"/>
    <property type="match status" value="1"/>
</dbReference>
<keyword evidence="8 12" id="KW-1133">Transmembrane helix</keyword>
<feature type="transmembrane region" description="Helical" evidence="12">
    <location>
        <begin position="989"/>
        <end position="1008"/>
    </location>
</feature>
<feature type="transmembrane region" description="Helical" evidence="12">
    <location>
        <begin position="435"/>
        <end position="459"/>
    </location>
</feature>
<dbReference type="PANTHER" id="PTHR24223">
    <property type="entry name" value="ATP-BINDING CASSETTE SUB-FAMILY C"/>
    <property type="match status" value="1"/>
</dbReference>
<dbReference type="OMA" id="KTHVKEM"/>
<dbReference type="RefSeq" id="XP_055868114.1">
    <property type="nucleotide sequence ID" value="XM_056012139.1"/>
</dbReference>
<keyword evidence="5" id="KW-0677">Repeat</keyword>
<dbReference type="CDD" id="cd03250">
    <property type="entry name" value="ABCC_MRP_domain1"/>
    <property type="match status" value="1"/>
</dbReference>
<evidence type="ECO:0000313" key="18">
    <source>
        <dbReference type="RefSeq" id="XP_055868116.1"/>
    </source>
</evidence>
<dbReference type="RefSeq" id="XP_055868115.1">
    <property type="nucleotide sequence ID" value="XM_056012140.1"/>
</dbReference>
<dbReference type="PROSITE" id="PS00211">
    <property type="entry name" value="ABC_TRANSPORTER_1"/>
    <property type="match status" value="2"/>
</dbReference>
<feature type="compositionally biased region" description="Basic and acidic residues" evidence="11">
    <location>
        <begin position="28"/>
        <end position="43"/>
    </location>
</feature>
<dbReference type="FunFam" id="1.20.1560.10:FF:000015">
    <property type="entry name" value="multidrug resistance-associated protein 5 isoform X1"/>
    <property type="match status" value="1"/>
</dbReference>
<dbReference type="FunFam" id="1.20.1560.10:FF:000012">
    <property type="entry name" value="ATP binding cassette subfamily C member 5"/>
    <property type="match status" value="1"/>
</dbReference>
<feature type="transmembrane region" description="Helical" evidence="12">
    <location>
        <begin position="1014"/>
        <end position="1037"/>
    </location>
</feature>
<dbReference type="GO" id="GO:0005524">
    <property type="term" value="F:ATP binding"/>
    <property type="evidence" value="ECO:0007669"/>
    <property type="project" value="UniProtKB-KW"/>
</dbReference>
<feature type="domain" description="ABC transmembrane type-1" evidence="14">
    <location>
        <begin position="182"/>
        <end position="461"/>
    </location>
</feature>
<reference evidence="16 17" key="1">
    <citation type="submission" date="2025-04" db="UniProtKB">
        <authorList>
            <consortium name="RefSeq"/>
        </authorList>
    </citation>
    <scope>IDENTIFICATION</scope>
</reference>
<dbReference type="InterPro" id="IPR011527">
    <property type="entry name" value="ABC1_TM_dom"/>
</dbReference>
<dbReference type="FunFam" id="3.40.50.300:FF:000074">
    <property type="entry name" value="Multidrug resistance-associated protein 5 isoform 1"/>
    <property type="match status" value="1"/>
</dbReference>
<dbReference type="Pfam" id="PF00005">
    <property type="entry name" value="ABC_tran"/>
    <property type="match status" value="2"/>
</dbReference>
<evidence type="ECO:0000256" key="7">
    <source>
        <dbReference type="ARBA" id="ARBA00022840"/>
    </source>
</evidence>
<dbReference type="GO" id="GO:0140359">
    <property type="term" value="F:ABC-type transporter activity"/>
    <property type="evidence" value="ECO:0007669"/>
    <property type="project" value="InterPro"/>
</dbReference>
<feature type="transmembrane region" description="Helical" evidence="12">
    <location>
        <begin position="398"/>
        <end position="423"/>
    </location>
</feature>
<evidence type="ECO:0000256" key="1">
    <source>
        <dbReference type="ARBA" id="ARBA00004127"/>
    </source>
</evidence>
<dbReference type="InterPro" id="IPR036640">
    <property type="entry name" value="ABC1_TM_sf"/>
</dbReference>
<evidence type="ECO:0000259" key="14">
    <source>
        <dbReference type="PROSITE" id="PS50929"/>
    </source>
</evidence>
<dbReference type="CDD" id="cd18599">
    <property type="entry name" value="ABC_6TM_MRP5_8_9_D2"/>
    <property type="match status" value="1"/>
</dbReference>
<dbReference type="GO" id="GO:0016020">
    <property type="term" value="C:membrane"/>
    <property type="evidence" value="ECO:0007669"/>
    <property type="project" value="InterPro"/>
</dbReference>
<dbReference type="PROSITE" id="PS50893">
    <property type="entry name" value="ABC_TRANSPORTER_2"/>
    <property type="match status" value="2"/>
</dbReference>
<keyword evidence="7" id="KW-0067">ATP-binding</keyword>
<dbReference type="Pfam" id="PF00664">
    <property type="entry name" value="ABC_membrane"/>
    <property type="match status" value="2"/>
</dbReference>
<feature type="transmembrane region" description="Helical" evidence="12">
    <location>
        <begin position="1049"/>
        <end position="1068"/>
    </location>
</feature>
<keyword evidence="6" id="KW-0547">Nucleotide-binding</keyword>
<keyword evidence="4 12" id="KW-0812">Transmembrane</keyword>
<evidence type="ECO:0000256" key="9">
    <source>
        <dbReference type="ARBA" id="ARBA00023136"/>
    </source>
</evidence>
<evidence type="ECO:0000256" key="3">
    <source>
        <dbReference type="ARBA" id="ARBA00022448"/>
    </source>
</evidence>
<dbReference type="SUPFAM" id="SSF52540">
    <property type="entry name" value="P-loop containing nucleoside triphosphate hydrolases"/>
    <property type="match status" value="2"/>
</dbReference>
<dbReference type="FunFam" id="3.40.50.300:FF:000997">
    <property type="entry name" value="Multidrug resistance-associated protein 1"/>
    <property type="match status" value="1"/>
</dbReference>
<feature type="region of interest" description="Disordered" evidence="11">
    <location>
        <begin position="28"/>
        <end position="51"/>
    </location>
</feature>
<dbReference type="CDD" id="cd03244">
    <property type="entry name" value="ABCC_MRP_domain2"/>
    <property type="match status" value="1"/>
</dbReference>
<feature type="domain" description="ABC transmembrane type-1" evidence="14">
    <location>
        <begin position="879"/>
        <end position="1156"/>
    </location>
</feature>
<sequence length="1438" mass="160962">MDSVSNTVHTADPRVDGQGHAHIHIEVGQGDERKLDDVDKRSESQVTDTVRDSSLTVSGKESEDFDCEFGPKVQRRPGLGRYKHGLKYALPFRLKKSDPSQLPLETNGLLNYMTFGWLNRYMWLIYRHGVSSVKDLRINQSESSQVGAQRMARFWQEELADKAQDKVSFGHAIFRSFKTRILIGTFASLIYAVFTLANPIFVINYFLVYLTESDVSVKSGIIYAIACGLFLLLKGLTGAFFWMLNYEAATRIKYGTLALLYRKILHLKSLKDKSVGDMVNFISNDGQRLWDGIILGPFIISSLIIVIMSCVYSVMLMGPWSLISFIIIIGFYPFAMFCAKMSQCYRERSIKITDKRVSFMNTLLTSIRLIKMYAWEMSFAKKISEIRSEEQRLLEKSVFIQSISMGSSMLVPLFASSLMFIAYVTTGHNLTAAQAFTFIALLNTMQTSMSTLPFALKAISEMVISTRRIQDVLLMEEVSLPPLPTSSATAIQLVNACLSWPPSTAHKNSIVKRKPRKMGKKNIILSESKSLNEHEKQNGHKYSEPLLKNINLDIKKGQLVGICGKIGSGKTSLINAILGRLLETQTGIFVMFPPQLSLESGMLLTSGHCAYVPQQAWITNNTVRENIVFGQQYDPERYNKVLQACALTEDLKSFPNGDITEVGERGTTLSGGQKQRISLARAAYSDYDILLLDDPLSAVDVHVGNHIFNQCILGLMKGRTVLFVTHCLEFLQHCDQILVMRNGVLVEEGSHSQMLANGREYANVLSFYSSEDYVYVKEGLLETRDFGKNINGRIADSNSNNLTNHCVQQVNNHTETMGKSHATTEDQSTKLMKEEELDKGYLQFSVVHQYIQSMGGYLILALVLFCFCLPVAGVTSANWFLSYWIQQSATNTSFLLNKTSHLNSITIEDLETDKYLLIYAGFIPVLIVLILLRSFGIMKASLRAATHLHDSGFKSVLKCSMSFFDSTPLGRIINRFSADLDEIDIRLPLNVEIFLSNVLQVLAALAIIGYVSPWFLLSVVPLGFLFFILMKIFHICVCELKCLDNVTRSPVISHMAVSVQGLACIYAFRMTNVFVEKHCQLLNINSVAVLLFYSSNRWLALRLDLVSAGVAFMTGLLVLLGYDHLNPSLAGLALSFALQLSGLFQYTARLTVETEARFNSVHRILKDINETKNIEQTKESDQQNISNWPRAGSVNFNNIKLRYHNNPTLALKGVTFQVEANEKIGIVGKTGAGKSSLAAALFRLVELESGQIFIDDVDISKIPLNDLRSRLSIIPQDPVLFTGTIRSNLDPFQKYSDDEIWQVLNKYYMASLIKTLDHQLDTPVSENGDNFSAGEKQLICMARVLLRKSKILVLDEATASIDSETDTLVKKTLQEACKNCTMLIIAHRLKTVLECDKILVLEEGMVQEFDSPSHLLSNANSKFRAMFEASGSALSVSC</sequence>
<evidence type="ECO:0000256" key="11">
    <source>
        <dbReference type="SAM" id="MobiDB-lite"/>
    </source>
</evidence>
<feature type="transmembrane region" description="Helical" evidence="12">
    <location>
        <begin position="916"/>
        <end position="935"/>
    </location>
</feature>
<feature type="transmembrane region" description="Helical" evidence="12">
    <location>
        <begin position="857"/>
        <end position="881"/>
    </location>
</feature>
<dbReference type="GO" id="GO:0016887">
    <property type="term" value="F:ATP hydrolysis activity"/>
    <property type="evidence" value="ECO:0007669"/>
    <property type="project" value="InterPro"/>
</dbReference>
<dbReference type="InterPro" id="IPR017871">
    <property type="entry name" value="ABC_transporter-like_CS"/>
</dbReference>
<comment type="subcellular location">
    <subcellularLocation>
        <location evidence="1">Endomembrane system</location>
        <topology evidence="1">Multi-pass membrane protein</topology>
    </subcellularLocation>
</comment>
<dbReference type="InterPro" id="IPR027417">
    <property type="entry name" value="P-loop_NTPase"/>
</dbReference>
<dbReference type="SMART" id="SM00382">
    <property type="entry name" value="AAA"/>
    <property type="match status" value="2"/>
</dbReference>
<evidence type="ECO:0000256" key="5">
    <source>
        <dbReference type="ARBA" id="ARBA00022737"/>
    </source>
</evidence>
<evidence type="ECO:0000313" key="17">
    <source>
        <dbReference type="RefSeq" id="XP_055868115.1"/>
    </source>
</evidence>
<evidence type="ECO:0000256" key="4">
    <source>
        <dbReference type="ARBA" id="ARBA00022692"/>
    </source>
</evidence>
<dbReference type="RefSeq" id="XP_055868116.1">
    <property type="nucleotide sequence ID" value="XM_056012141.1"/>
</dbReference>
<gene>
    <name evidence="16 17 18" type="primary">LOC106055692</name>
</gene>
<evidence type="ECO:0000313" key="16">
    <source>
        <dbReference type="RefSeq" id="XP_055868114.1"/>
    </source>
</evidence>
<keyword evidence="9 12" id="KW-0472">Membrane</keyword>
<dbReference type="InterPro" id="IPR003593">
    <property type="entry name" value="AAA+_ATPase"/>
</dbReference>
<dbReference type="OrthoDB" id="6500128at2759"/>
<keyword evidence="3" id="KW-0813">Transport</keyword>